<keyword evidence="3" id="KW-0963">Cytoplasm</keyword>
<reference evidence="8" key="1">
    <citation type="submission" date="2020-05" db="EMBL/GenBank/DDBJ databases">
        <authorList>
            <person name="Chiriac C."/>
            <person name="Salcher M."/>
            <person name="Ghai R."/>
            <person name="Kavagutti S V."/>
        </authorList>
    </citation>
    <scope>NUCLEOTIDE SEQUENCE</scope>
</reference>
<dbReference type="GO" id="GO:0019774">
    <property type="term" value="C:proteasome core complex, beta-subunit complex"/>
    <property type="evidence" value="ECO:0007669"/>
    <property type="project" value="UniProtKB-ARBA"/>
</dbReference>
<dbReference type="PANTHER" id="PTHR32194:SF0">
    <property type="entry name" value="ATP-DEPENDENT PROTEASE SUBUNIT HSLV"/>
    <property type="match status" value="1"/>
</dbReference>
<comment type="catalytic activity">
    <reaction evidence="1">
        <text>Cleavage of peptide bonds with very broad specificity.</text>
        <dbReference type="EC" id="3.4.25.1"/>
    </reaction>
</comment>
<evidence type="ECO:0000256" key="3">
    <source>
        <dbReference type="ARBA" id="ARBA00022490"/>
    </source>
</evidence>
<dbReference type="InterPro" id="IPR022483">
    <property type="entry name" value="PSB_actinobac"/>
</dbReference>
<dbReference type="GO" id="GO:0010498">
    <property type="term" value="P:proteasomal protein catabolic process"/>
    <property type="evidence" value="ECO:0007669"/>
    <property type="project" value="InterPro"/>
</dbReference>
<evidence type="ECO:0000256" key="6">
    <source>
        <dbReference type="ARBA" id="ARBA00022801"/>
    </source>
</evidence>
<dbReference type="PROSITE" id="PS51476">
    <property type="entry name" value="PROTEASOME_BETA_2"/>
    <property type="match status" value="1"/>
</dbReference>
<dbReference type="InterPro" id="IPR029055">
    <property type="entry name" value="Ntn_hydrolases_N"/>
</dbReference>
<evidence type="ECO:0000313" key="8">
    <source>
        <dbReference type="EMBL" id="CAB4550982.1"/>
    </source>
</evidence>
<evidence type="ECO:0000256" key="7">
    <source>
        <dbReference type="ARBA" id="ARBA00022942"/>
    </source>
</evidence>
<keyword evidence="4" id="KW-0645">Protease</keyword>
<dbReference type="InterPro" id="IPR001353">
    <property type="entry name" value="Proteasome_sua/b"/>
</dbReference>
<dbReference type="CDD" id="cd01906">
    <property type="entry name" value="proteasome_protease_HslV"/>
    <property type="match status" value="1"/>
</dbReference>
<dbReference type="AlphaFoldDB" id="A0A6J6CHI6"/>
<keyword evidence="7" id="KW-0647">Proteasome</keyword>
<dbReference type="PRINTS" id="PR00141">
    <property type="entry name" value="PROTEASOME"/>
</dbReference>
<evidence type="ECO:0000256" key="2">
    <source>
        <dbReference type="ARBA" id="ARBA00012039"/>
    </source>
</evidence>
<evidence type="ECO:0000256" key="5">
    <source>
        <dbReference type="ARBA" id="ARBA00022698"/>
    </source>
</evidence>
<keyword evidence="5" id="KW-0888">Threonine protease</keyword>
<organism evidence="8">
    <name type="scientific">freshwater metagenome</name>
    <dbReference type="NCBI Taxonomy" id="449393"/>
    <lineage>
        <taxon>unclassified sequences</taxon>
        <taxon>metagenomes</taxon>
        <taxon>ecological metagenomes</taxon>
    </lineage>
</organism>
<evidence type="ECO:0000256" key="1">
    <source>
        <dbReference type="ARBA" id="ARBA00001198"/>
    </source>
</evidence>
<dbReference type="InterPro" id="IPR000243">
    <property type="entry name" value="Pept_T1A_subB"/>
</dbReference>
<dbReference type="GO" id="GO:0004298">
    <property type="term" value="F:threonine-type endopeptidase activity"/>
    <property type="evidence" value="ECO:0007669"/>
    <property type="project" value="UniProtKB-KW"/>
</dbReference>
<protein>
    <recommendedName>
        <fullName evidence="2">proteasome endopeptidase complex</fullName>
        <ecNumber evidence="2">3.4.25.1</ecNumber>
    </recommendedName>
</protein>
<sequence>MPFFTPGDDPGSNFPELLRRVGLGPQDAALASAAAAGGRLDVPHATTCVALRYTDGVVMAGDRRATSGNLISHRTMEKVVQADRHSGVAIAGAAGPAVEMIKLFALQLEHYEKVEGQALSLEGKANQLSMMVRGNLPAAMQGMVVVPLFAGYDLLRRTGRLWSFDVTGGRYEEFDHAATGSGSLHAGTVVKVGFRDGMSRDEAIDLACRSLWEAADADSATGGPDALRGIYPVVATITADGWQRLDDADLAARYQTIAQMAREQMGEVRSR</sequence>
<dbReference type="Pfam" id="PF00227">
    <property type="entry name" value="Proteasome"/>
    <property type="match status" value="1"/>
</dbReference>
<dbReference type="EC" id="3.4.25.1" evidence="2"/>
<dbReference type="GO" id="GO:0005737">
    <property type="term" value="C:cytoplasm"/>
    <property type="evidence" value="ECO:0007669"/>
    <property type="project" value="TreeGrafter"/>
</dbReference>
<proteinExistence type="predicted"/>
<accession>A0A6J6CHI6</accession>
<dbReference type="PANTHER" id="PTHR32194">
    <property type="entry name" value="METALLOPROTEASE TLDD"/>
    <property type="match status" value="1"/>
</dbReference>
<dbReference type="SUPFAM" id="SSF56235">
    <property type="entry name" value="N-terminal nucleophile aminohydrolases (Ntn hydrolases)"/>
    <property type="match status" value="1"/>
</dbReference>
<keyword evidence="6" id="KW-0378">Hydrolase</keyword>
<dbReference type="NCBIfam" id="TIGR03690">
    <property type="entry name" value="20S_bact_beta"/>
    <property type="match status" value="1"/>
</dbReference>
<dbReference type="InterPro" id="IPR023333">
    <property type="entry name" value="Proteasome_suB-type"/>
</dbReference>
<gene>
    <name evidence="8" type="ORF">UFOPK1493_01056</name>
</gene>
<dbReference type="Gene3D" id="3.60.20.10">
    <property type="entry name" value="Glutamine Phosphoribosylpyrophosphate, subunit 1, domain 1"/>
    <property type="match status" value="1"/>
</dbReference>
<name>A0A6J6CHI6_9ZZZZ</name>
<dbReference type="EMBL" id="CAEZSR010000028">
    <property type="protein sequence ID" value="CAB4550982.1"/>
    <property type="molecule type" value="Genomic_DNA"/>
</dbReference>
<evidence type="ECO:0000256" key="4">
    <source>
        <dbReference type="ARBA" id="ARBA00022670"/>
    </source>
</evidence>